<dbReference type="InterPro" id="IPR014048">
    <property type="entry name" value="MethylDNA_cys_MeTrfase_DNA-bd"/>
</dbReference>
<sequence length="194" mass="22301">MKEKNQAKKNLKTNLEIKNIDKAKSILYASTFNTQLGEMIAINDKRYLYLLEFIDKEDLEKEIKKVADQLNATLTFSRTKIGAKIKKEIDLYFRGKKTYFETPVYFLGTSFQKNIWSTLLEVDFGKTISYKELANKIGNNDVQRAAGSAIGKNKIAIVIPCHRIIKSNGEFGEYANGSERKEFLINHEKSFIKK</sequence>
<evidence type="ECO:0000256" key="4">
    <source>
        <dbReference type="ARBA" id="ARBA00022603"/>
    </source>
</evidence>
<reference evidence="11 12" key="1">
    <citation type="submission" date="2017-08" db="EMBL/GenBank/DDBJ databases">
        <title>Complete Genome Sequence of Mesoplasma chauliocola.</title>
        <authorList>
            <person name="Knight T.F.Jr."/>
            <person name="Citino T."/>
        </authorList>
    </citation>
    <scope>NUCLEOTIDE SEQUENCE [LARGE SCALE GENOMIC DNA]</scope>
    <source>
        <strain evidence="11 12">CHPA-2</strain>
    </source>
</reference>
<dbReference type="Proteomes" id="UP000232229">
    <property type="component" value="Chromosome"/>
</dbReference>
<feature type="domain" description="Methylguanine DNA methyltransferase ribonuclease-like" evidence="10">
    <location>
        <begin position="27"/>
        <end position="104"/>
    </location>
</feature>
<keyword evidence="5 11" id="KW-0808">Transferase</keyword>
<dbReference type="InterPro" id="IPR036388">
    <property type="entry name" value="WH-like_DNA-bd_sf"/>
</dbReference>
<evidence type="ECO:0000256" key="1">
    <source>
        <dbReference type="ARBA" id="ARBA00001286"/>
    </source>
</evidence>
<dbReference type="Pfam" id="PF01035">
    <property type="entry name" value="DNA_binding_1"/>
    <property type="match status" value="1"/>
</dbReference>
<keyword evidence="7" id="KW-0234">DNA repair</keyword>
<dbReference type="NCBIfam" id="TIGR00589">
    <property type="entry name" value="ogt"/>
    <property type="match status" value="1"/>
</dbReference>
<proteinExistence type="inferred from homology"/>
<evidence type="ECO:0000259" key="9">
    <source>
        <dbReference type="Pfam" id="PF01035"/>
    </source>
</evidence>
<evidence type="ECO:0000256" key="6">
    <source>
        <dbReference type="ARBA" id="ARBA00022763"/>
    </source>
</evidence>
<feature type="domain" description="Methylated-DNA-[protein]-cysteine S-methyltransferase DNA binding" evidence="9">
    <location>
        <begin position="110"/>
        <end position="189"/>
    </location>
</feature>
<organism evidence="11 12">
    <name type="scientific">Mesoplasma chauliocola</name>
    <dbReference type="NCBI Taxonomy" id="216427"/>
    <lineage>
        <taxon>Bacteria</taxon>
        <taxon>Bacillati</taxon>
        <taxon>Mycoplasmatota</taxon>
        <taxon>Mollicutes</taxon>
        <taxon>Entomoplasmatales</taxon>
        <taxon>Entomoplasmataceae</taxon>
        <taxon>Mesoplasma</taxon>
    </lineage>
</organism>
<dbReference type="InterPro" id="IPR008332">
    <property type="entry name" value="MethylG_MeTrfase_N"/>
</dbReference>
<comment type="catalytic activity">
    <reaction evidence="1">
        <text>a 4-O-methyl-thymidine in DNA + L-cysteinyl-[protein] = a thymidine in DNA + S-methyl-L-cysteinyl-[protein]</text>
        <dbReference type="Rhea" id="RHEA:53428"/>
        <dbReference type="Rhea" id="RHEA-COMP:10131"/>
        <dbReference type="Rhea" id="RHEA-COMP:10132"/>
        <dbReference type="Rhea" id="RHEA-COMP:13555"/>
        <dbReference type="Rhea" id="RHEA-COMP:13556"/>
        <dbReference type="ChEBI" id="CHEBI:29950"/>
        <dbReference type="ChEBI" id="CHEBI:82612"/>
        <dbReference type="ChEBI" id="CHEBI:137386"/>
        <dbReference type="ChEBI" id="CHEBI:137387"/>
        <dbReference type="EC" id="2.1.1.63"/>
    </reaction>
</comment>
<evidence type="ECO:0000256" key="7">
    <source>
        <dbReference type="ARBA" id="ARBA00023204"/>
    </source>
</evidence>
<evidence type="ECO:0000256" key="3">
    <source>
        <dbReference type="ARBA" id="ARBA00011918"/>
    </source>
</evidence>
<keyword evidence="4 11" id="KW-0489">Methyltransferase</keyword>
<evidence type="ECO:0000256" key="8">
    <source>
        <dbReference type="ARBA" id="ARBA00049348"/>
    </source>
</evidence>
<keyword evidence="12" id="KW-1185">Reference proteome</keyword>
<dbReference type="InterPro" id="IPR036217">
    <property type="entry name" value="MethylDNA_cys_MeTrfase_DNAb"/>
</dbReference>
<evidence type="ECO:0000313" key="12">
    <source>
        <dbReference type="Proteomes" id="UP000232229"/>
    </source>
</evidence>
<evidence type="ECO:0000259" key="10">
    <source>
        <dbReference type="Pfam" id="PF02870"/>
    </source>
</evidence>
<dbReference type="PROSITE" id="PS00374">
    <property type="entry name" value="MGMT"/>
    <property type="match status" value="1"/>
</dbReference>
<dbReference type="RefSeq" id="WP_051412753.1">
    <property type="nucleotide sequence ID" value="NZ_CP023173.1"/>
</dbReference>
<dbReference type="GO" id="GO:0006281">
    <property type="term" value="P:DNA repair"/>
    <property type="evidence" value="ECO:0007669"/>
    <property type="project" value="UniProtKB-KW"/>
</dbReference>
<name>A0A249SP26_9MOLU</name>
<dbReference type="SUPFAM" id="SSF46767">
    <property type="entry name" value="Methylated DNA-protein cysteine methyltransferase, C-terminal domain"/>
    <property type="match status" value="1"/>
</dbReference>
<dbReference type="GO" id="GO:0032259">
    <property type="term" value="P:methylation"/>
    <property type="evidence" value="ECO:0007669"/>
    <property type="project" value="UniProtKB-KW"/>
</dbReference>
<dbReference type="AlphaFoldDB" id="A0A249SP26"/>
<evidence type="ECO:0000313" key="11">
    <source>
        <dbReference type="EMBL" id="ASZ09424.1"/>
    </source>
</evidence>
<dbReference type="EMBL" id="CP023173">
    <property type="protein sequence ID" value="ASZ09424.1"/>
    <property type="molecule type" value="Genomic_DNA"/>
</dbReference>
<dbReference type="CDD" id="cd06445">
    <property type="entry name" value="ATase"/>
    <property type="match status" value="1"/>
</dbReference>
<evidence type="ECO:0000256" key="2">
    <source>
        <dbReference type="ARBA" id="ARBA00008711"/>
    </source>
</evidence>
<dbReference type="GO" id="GO:0003908">
    <property type="term" value="F:methylated-DNA-[protein]-cysteine S-methyltransferase activity"/>
    <property type="evidence" value="ECO:0007669"/>
    <property type="project" value="UniProtKB-EC"/>
</dbReference>
<dbReference type="InterPro" id="IPR036631">
    <property type="entry name" value="MGMT_N_sf"/>
</dbReference>
<dbReference type="KEGG" id="mchc:CK556_03670"/>
<comment type="similarity">
    <text evidence="2">Belongs to the MGMT family.</text>
</comment>
<dbReference type="EC" id="2.1.1.63" evidence="3"/>
<dbReference type="FunFam" id="1.10.10.10:FF:000214">
    <property type="entry name" value="Methylated-DNA--protein-cysteine methyltransferase"/>
    <property type="match status" value="1"/>
</dbReference>
<accession>A0A249SP26</accession>
<gene>
    <name evidence="11" type="ORF">CK556_03670</name>
</gene>
<evidence type="ECO:0000256" key="5">
    <source>
        <dbReference type="ARBA" id="ARBA00022679"/>
    </source>
</evidence>
<dbReference type="Gene3D" id="1.10.10.10">
    <property type="entry name" value="Winged helix-like DNA-binding domain superfamily/Winged helix DNA-binding domain"/>
    <property type="match status" value="1"/>
</dbReference>
<protein>
    <recommendedName>
        <fullName evidence="3">methylated-DNA--[protein]-cysteine S-methyltransferase</fullName>
        <ecNumber evidence="3">2.1.1.63</ecNumber>
    </recommendedName>
</protein>
<dbReference type="PANTHER" id="PTHR10815">
    <property type="entry name" value="METHYLATED-DNA--PROTEIN-CYSTEINE METHYLTRANSFERASE"/>
    <property type="match status" value="1"/>
</dbReference>
<dbReference type="SUPFAM" id="SSF53155">
    <property type="entry name" value="Methylated DNA-protein cysteine methyltransferase domain"/>
    <property type="match status" value="1"/>
</dbReference>
<dbReference type="InterPro" id="IPR001497">
    <property type="entry name" value="MethylDNA_cys_MeTrfase_AS"/>
</dbReference>
<dbReference type="PANTHER" id="PTHR10815:SF5">
    <property type="entry name" value="METHYLATED-DNA--PROTEIN-CYSTEINE METHYLTRANSFERASE"/>
    <property type="match status" value="1"/>
</dbReference>
<keyword evidence="6" id="KW-0227">DNA damage</keyword>
<dbReference type="Pfam" id="PF02870">
    <property type="entry name" value="Methyltransf_1N"/>
    <property type="match status" value="1"/>
</dbReference>
<comment type="catalytic activity">
    <reaction evidence="8">
        <text>a 6-O-methyl-2'-deoxyguanosine in DNA + L-cysteinyl-[protein] = S-methyl-L-cysteinyl-[protein] + a 2'-deoxyguanosine in DNA</text>
        <dbReference type="Rhea" id="RHEA:24000"/>
        <dbReference type="Rhea" id="RHEA-COMP:10131"/>
        <dbReference type="Rhea" id="RHEA-COMP:10132"/>
        <dbReference type="Rhea" id="RHEA-COMP:11367"/>
        <dbReference type="Rhea" id="RHEA-COMP:11368"/>
        <dbReference type="ChEBI" id="CHEBI:29950"/>
        <dbReference type="ChEBI" id="CHEBI:82612"/>
        <dbReference type="ChEBI" id="CHEBI:85445"/>
        <dbReference type="ChEBI" id="CHEBI:85448"/>
        <dbReference type="EC" id="2.1.1.63"/>
    </reaction>
</comment>
<dbReference type="STRING" id="1336232.GCA_000518825_01072"/>